<dbReference type="Proteomes" id="UP000594261">
    <property type="component" value="Chromosome 2"/>
</dbReference>
<evidence type="ECO:0000256" key="1">
    <source>
        <dbReference type="ARBA" id="ARBA00009941"/>
    </source>
</evidence>
<dbReference type="PIRSF" id="PIRSF500139">
    <property type="entry name" value="AE"/>
    <property type="match status" value="1"/>
</dbReference>
<feature type="domain" description="Legumain prodomain" evidence="8">
    <location>
        <begin position="294"/>
        <end position="390"/>
    </location>
</feature>
<dbReference type="Pfam" id="PF20985">
    <property type="entry name" value="Legum_prodom"/>
    <property type="match status" value="1"/>
</dbReference>
<dbReference type="GO" id="GO:0006624">
    <property type="term" value="P:vacuolar protein processing"/>
    <property type="evidence" value="ECO:0007669"/>
    <property type="project" value="TreeGrafter"/>
</dbReference>
<dbReference type="EnsemblPlants" id="QL02p001614:mrna">
    <property type="protein sequence ID" value="QL02p001614:mrna"/>
    <property type="gene ID" value="QL02p001614"/>
</dbReference>
<keyword evidence="2" id="KW-0645">Protease</keyword>
<evidence type="ECO:0000313" key="10">
    <source>
        <dbReference type="Proteomes" id="UP000594261"/>
    </source>
</evidence>
<dbReference type="Gene3D" id="1.10.132.130">
    <property type="match status" value="1"/>
</dbReference>
<dbReference type="InParanoid" id="A0A7N2KRC5"/>
<name>A0A7N2KRC5_QUELO</name>
<dbReference type="CDD" id="cd21115">
    <property type="entry name" value="legumain_C"/>
    <property type="match status" value="1"/>
</dbReference>
<evidence type="ECO:0000256" key="7">
    <source>
        <dbReference type="SAM" id="SignalP"/>
    </source>
</evidence>
<comment type="similarity">
    <text evidence="1">Belongs to the peptidase C13 family.</text>
</comment>
<dbReference type="InterPro" id="IPR046427">
    <property type="entry name" value="Legumain_prodom_sf"/>
</dbReference>
<dbReference type="PANTHER" id="PTHR12000">
    <property type="entry name" value="HEMOGLOBINASE FAMILY MEMBER"/>
    <property type="match status" value="1"/>
</dbReference>
<dbReference type="PRINTS" id="PR00776">
    <property type="entry name" value="HEMOGLOBNASE"/>
</dbReference>
<protein>
    <recommendedName>
        <fullName evidence="8">Legumain prodomain domain-containing protein</fullName>
    </recommendedName>
</protein>
<evidence type="ECO:0000256" key="6">
    <source>
        <dbReference type="PIRSR" id="PIRSR019663-1"/>
    </source>
</evidence>
<dbReference type="FunFam" id="1.10.132.130:FF:000001">
    <property type="entry name" value="Vacuolar-processing enzyme beta-isozyme"/>
    <property type="match status" value="1"/>
</dbReference>
<keyword evidence="5" id="KW-0788">Thiol protease</keyword>
<keyword evidence="3 7" id="KW-0732">Signal</keyword>
<keyword evidence="10" id="KW-1185">Reference proteome</keyword>
<dbReference type="Pfam" id="PF01650">
    <property type="entry name" value="Peptidase_C13"/>
    <property type="match status" value="1"/>
</dbReference>
<dbReference type="Gramene" id="QL02p001614:mrna">
    <property type="protein sequence ID" value="QL02p001614:mrna"/>
    <property type="gene ID" value="QL02p001614"/>
</dbReference>
<dbReference type="InterPro" id="IPR048501">
    <property type="entry name" value="Legum_prodom"/>
</dbReference>
<dbReference type="Gene3D" id="3.40.50.1460">
    <property type="match status" value="1"/>
</dbReference>
<keyword evidence="4" id="KW-0378">Hydrolase</keyword>
<accession>A0A7N2KRC5</accession>
<dbReference type="InterPro" id="IPR001096">
    <property type="entry name" value="Peptidase_C13"/>
</dbReference>
<evidence type="ECO:0000256" key="3">
    <source>
        <dbReference type="ARBA" id="ARBA00022729"/>
    </source>
</evidence>
<reference evidence="9" key="2">
    <citation type="submission" date="2021-01" db="UniProtKB">
        <authorList>
            <consortium name="EnsemblPlants"/>
        </authorList>
    </citation>
    <scope>IDENTIFICATION</scope>
</reference>
<dbReference type="GO" id="GO:0005773">
    <property type="term" value="C:vacuole"/>
    <property type="evidence" value="ECO:0007669"/>
    <property type="project" value="GOC"/>
</dbReference>
<evidence type="ECO:0000256" key="5">
    <source>
        <dbReference type="ARBA" id="ARBA00022807"/>
    </source>
</evidence>
<dbReference type="PANTHER" id="PTHR12000:SF50">
    <property type="entry name" value="VACUOLAR-PROCESSING ENZYME GAMMA-ISOZYME"/>
    <property type="match status" value="1"/>
</dbReference>
<dbReference type="OMA" id="SAYTILY"/>
<dbReference type="GO" id="GO:0004197">
    <property type="term" value="F:cysteine-type endopeptidase activity"/>
    <property type="evidence" value="ECO:0007669"/>
    <property type="project" value="InterPro"/>
</dbReference>
<feature type="active site" description="Nucleophile" evidence="6">
    <location>
        <position position="170"/>
    </location>
</feature>
<dbReference type="InterPro" id="IPR043577">
    <property type="entry name" value="AE"/>
</dbReference>
<dbReference type="GO" id="GO:0051603">
    <property type="term" value="P:proteolysis involved in protein catabolic process"/>
    <property type="evidence" value="ECO:0007669"/>
    <property type="project" value="InterPro"/>
</dbReference>
<feature type="chain" id="PRO_5029917963" description="Legumain prodomain domain-containing protein" evidence="7">
    <location>
        <begin position="27"/>
        <end position="419"/>
    </location>
</feature>
<evidence type="ECO:0000256" key="4">
    <source>
        <dbReference type="ARBA" id="ARBA00022801"/>
    </source>
</evidence>
<evidence type="ECO:0000256" key="2">
    <source>
        <dbReference type="ARBA" id="ARBA00022670"/>
    </source>
</evidence>
<organism evidence="9 10">
    <name type="scientific">Quercus lobata</name>
    <name type="common">Valley oak</name>
    <dbReference type="NCBI Taxonomy" id="97700"/>
    <lineage>
        <taxon>Eukaryota</taxon>
        <taxon>Viridiplantae</taxon>
        <taxon>Streptophyta</taxon>
        <taxon>Embryophyta</taxon>
        <taxon>Tracheophyta</taxon>
        <taxon>Spermatophyta</taxon>
        <taxon>Magnoliopsida</taxon>
        <taxon>eudicotyledons</taxon>
        <taxon>Gunneridae</taxon>
        <taxon>Pentapetalae</taxon>
        <taxon>rosids</taxon>
        <taxon>fabids</taxon>
        <taxon>Fagales</taxon>
        <taxon>Fagaceae</taxon>
        <taxon>Quercus</taxon>
    </lineage>
</organism>
<evidence type="ECO:0000313" key="9">
    <source>
        <dbReference type="EnsemblPlants" id="QL02p001614:mrna"/>
    </source>
</evidence>
<reference evidence="10" key="1">
    <citation type="journal article" date="2016" name="G3 (Bethesda)">
        <title>First Draft Assembly and Annotation of the Genome of a California Endemic Oak Quercus lobata Nee (Fagaceae).</title>
        <authorList>
            <person name="Sork V.L."/>
            <person name="Fitz-Gibbon S.T."/>
            <person name="Puiu D."/>
            <person name="Crepeau M."/>
            <person name="Gugger P.F."/>
            <person name="Sherman R."/>
            <person name="Stevens K."/>
            <person name="Langley C.H."/>
            <person name="Pellegrini M."/>
            <person name="Salzberg S.L."/>
        </authorList>
    </citation>
    <scope>NUCLEOTIDE SEQUENCE [LARGE SCALE GENOMIC DNA]</scope>
    <source>
        <strain evidence="10">cv. SW786</strain>
    </source>
</reference>
<dbReference type="PIRSF" id="PIRSF019663">
    <property type="entry name" value="Legumain"/>
    <property type="match status" value="1"/>
</dbReference>
<feature type="active site" evidence="6">
    <location>
        <position position="142"/>
    </location>
</feature>
<feature type="signal peptide" evidence="7">
    <location>
        <begin position="1"/>
        <end position="26"/>
    </location>
</feature>
<dbReference type="AlphaFoldDB" id="A0A7N2KRC5"/>
<evidence type="ECO:0000259" key="8">
    <source>
        <dbReference type="Pfam" id="PF20985"/>
    </source>
</evidence>
<proteinExistence type="inferred from homology"/>
<sequence length="419" mass="45991">MTCMASSVLLLLLLLLFAGLSGSAFARLPPEARHSSVEIIIANVCHAYQILKRSGLKDENIIVFMYDDIAFNEENPRPGVIINNPNGSDVYHGVPKDYTGANVTVNNFFAVILGNRSALTGGSGKVVDSGPNDHIFIYYTDHGGPGVLGMPTPPQLYARDLNDVFYLEACDSGSNFDGLLPKGMNIYATTSTKPDARACDIHNPGTETLEQQYELIKVRTLNNNSDRGSHVMRFGDISLSQANLSLYIGANSTNTFVDQSEDYLWSPSQIINQRDADLFEKAPEGSPRKVEAQKQFVEAMSHRMHVDSSVKLIGALLFGIVKSDEMLNTVRPTGQPLVDDCDCLKAMVRTFETHCGSLSQYGMKHMRSFANICNAGIKRDQMDAASAQVCVSVPSGHYSSLENGFSAYTILYYTILYYT</sequence>